<evidence type="ECO:0000313" key="7">
    <source>
        <dbReference type="EMBL" id="RUT46803.1"/>
    </source>
</evidence>
<dbReference type="Gene3D" id="3.40.50.2300">
    <property type="match status" value="1"/>
</dbReference>
<dbReference type="Gene3D" id="1.25.40.10">
    <property type="entry name" value="Tetratricopeptide repeat domain"/>
    <property type="match status" value="1"/>
</dbReference>
<dbReference type="PANTHER" id="PTHR35807:SF2">
    <property type="entry name" value="TRANSCRIPTIONAL ACTIVATOR DOMAIN"/>
    <property type="match status" value="1"/>
</dbReference>
<keyword evidence="3" id="KW-0238">DNA-binding</keyword>
<dbReference type="SUPFAM" id="SSF48452">
    <property type="entry name" value="TPR-like"/>
    <property type="match status" value="1"/>
</dbReference>
<proteinExistence type="predicted"/>
<evidence type="ECO:0000259" key="6">
    <source>
        <dbReference type="PROSITE" id="PS50110"/>
    </source>
</evidence>
<protein>
    <submittedName>
        <fullName evidence="7">Response regulator</fullName>
    </submittedName>
</protein>
<dbReference type="InterPro" id="IPR011990">
    <property type="entry name" value="TPR-like_helical_dom_sf"/>
</dbReference>
<dbReference type="AlphaFoldDB" id="A0A433YAB5"/>
<feature type="domain" description="Response regulatory" evidence="6">
    <location>
        <begin position="4"/>
        <end position="122"/>
    </location>
</feature>
<dbReference type="InterPro" id="IPR016032">
    <property type="entry name" value="Sig_transdc_resp-reg_C-effctor"/>
</dbReference>
<keyword evidence="8" id="KW-1185">Reference proteome</keyword>
<dbReference type="GO" id="GO:0003677">
    <property type="term" value="F:DNA binding"/>
    <property type="evidence" value="ECO:0007669"/>
    <property type="project" value="UniProtKB-KW"/>
</dbReference>
<dbReference type="InterPro" id="IPR005158">
    <property type="entry name" value="BTAD"/>
</dbReference>
<sequence length="381" mass="44534">MGLKVIIVDDERLALKKMEKLLNEQVELDGSLDLIGTFVDPYAALEVAKLETLDLAFLDIEMSEIDGFELANRLLEIQPQLQIVFTTAYQEYAVKAFELNALDYLLKPVNQSRLAITLQRVAVSATRTSEIDKEKVLPKLCLLQNVHYIDESGSAQSFPWKTLKAPELFAYLVYHHDKTVNKQTLMDLLWPDYDIERSTTQLHTAIYQIRKIIKEVGLFDLELKYKDGGYSFVLGELTLDVEEWERRVRLASVVTPDTLEQHLAIMALYSGDFLVEHRYMWAEYEQERIRLIWLNHVKQVAEYYASLEQYTEAMVLYQKVVDRLPHMEDGYFGLMIIYSKLNHQLEVRKQFQLISNKLLEEFDVTPSKELMDWYQEWLSGL</sequence>
<dbReference type="PROSITE" id="PS50110">
    <property type="entry name" value="RESPONSE_REGULATORY"/>
    <property type="match status" value="1"/>
</dbReference>
<evidence type="ECO:0000256" key="4">
    <source>
        <dbReference type="ARBA" id="ARBA00023163"/>
    </source>
</evidence>
<dbReference type="Gene3D" id="1.10.10.10">
    <property type="entry name" value="Winged helix-like DNA-binding domain superfamily/Winged helix DNA-binding domain"/>
    <property type="match status" value="1"/>
</dbReference>
<evidence type="ECO:0000256" key="3">
    <source>
        <dbReference type="ARBA" id="ARBA00023125"/>
    </source>
</evidence>
<dbReference type="SMART" id="SM00448">
    <property type="entry name" value="REC"/>
    <property type="match status" value="1"/>
</dbReference>
<keyword evidence="1" id="KW-0902">Two-component regulatory system</keyword>
<dbReference type="SMART" id="SM01043">
    <property type="entry name" value="BTAD"/>
    <property type="match status" value="1"/>
</dbReference>
<gene>
    <name evidence="7" type="ORF">EJP82_10465</name>
</gene>
<organism evidence="7 8">
    <name type="scientific">Paenibacillus anaericanus</name>
    <dbReference type="NCBI Taxonomy" id="170367"/>
    <lineage>
        <taxon>Bacteria</taxon>
        <taxon>Bacillati</taxon>
        <taxon>Bacillota</taxon>
        <taxon>Bacilli</taxon>
        <taxon>Bacillales</taxon>
        <taxon>Paenibacillaceae</taxon>
        <taxon>Paenibacillus</taxon>
    </lineage>
</organism>
<dbReference type="GO" id="GO:0000160">
    <property type="term" value="P:phosphorelay signal transduction system"/>
    <property type="evidence" value="ECO:0007669"/>
    <property type="project" value="UniProtKB-KW"/>
</dbReference>
<dbReference type="InterPro" id="IPR051677">
    <property type="entry name" value="AfsR-DnrI-RedD_regulator"/>
</dbReference>
<dbReference type="SUPFAM" id="SSF52172">
    <property type="entry name" value="CheY-like"/>
    <property type="match status" value="1"/>
</dbReference>
<dbReference type="Pfam" id="PF03704">
    <property type="entry name" value="BTAD"/>
    <property type="match status" value="1"/>
</dbReference>
<evidence type="ECO:0000313" key="8">
    <source>
        <dbReference type="Proteomes" id="UP000279446"/>
    </source>
</evidence>
<comment type="caution">
    <text evidence="7">The sequence shown here is derived from an EMBL/GenBank/DDBJ whole genome shotgun (WGS) entry which is preliminary data.</text>
</comment>
<evidence type="ECO:0000256" key="1">
    <source>
        <dbReference type="ARBA" id="ARBA00023012"/>
    </source>
</evidence>
<keyword evidence="5" id="KW-0597">Phosphoprotein</keyword>
<dbReference type="InterPro" id="IPR011006">
    <property type="entry name" value="CheY-like_superfamily"/>
</dbReference>
<dbReference type="InterPro" id="IPR001789">
    <property type="entry name" value="Sig_transdc_resp-reg_receiver"/>
</dbReference>
<dbReference type="InterPro" id="IPR036388">
    <property type="entry name" value="WH-like_DNA-bd_sf"/>
</dbReference>
<evidence type="ECO:0000256" key="2">
    <source>
        <dbReference type="ARBA" id="ARBA00023015"/>
    </source>
</evidence>
<keyword evidence="2" id="KW-0805">Transcription regulation</keyword>
<dbReference type="EMBL" id="RZNY01000007">
    <property type="protein sequence ID" value="RUT46803.1"/>
    <property type="molecule type" value="Genomic_DNA"/>
</dbReference>
<reference evidence="7 8" key="1">
    <citation type="submission" date="2018-12" db="EMBL/GenBank/DDBJ databases">
        <authorList>
            <person name="Sun L."/>
            <person name="Chen Z."/>
        </authorList>
    </citation>
    <scope>NUCLEOTIDE SEQUENCE [LARGE SCALE GENOMIC DNA]</scope>
    <source>
        <strain evidence="7 8">DSM 15890</strain>
    </source>
</reference>
<dbReference type="Proteomes" id="UP000279446">
    <property type="component" value="Unassembled WGS sequence"/>
</dbReference>
<dbReference type="GO" id="GO:0006355">
    <property type="term" value="P:regulation of DNA-templated transcription"/>
    <property type="evidence" value="ECO:0007669"/>
    <property type="project" value="InterPro"/>
</dbReference>
<feature type="modified residue" description="4-aspartylphosphate" evidence="5">
    <location>
        <position position="59"/>
    </location>
</feature>
<dbReference type="Pfam" id="PF00072">
    <property type="entry name" value="Response_reg"/>
    <property type="match status" value="1"/>
</dbReference>
<evidence type="ECO:0000256" key="5">
    <source>
        <dbReference type="PROSITE-ProRule" id="PRU00169"/>
    </source>
</evidence>
<dbReference type="PANTHER" id="PTHR35807">
    <property type="entry name" value="TRANSCRIPTIONAL REGULATOR REDD-RELATED"/>
    <property type="match status" value="1"/>
</dbReference>
<name>A0A433YAB5_9BACL</name>
<keyword evidence="4" id="KW-0804">Transcription</keyword>
<accession>A0A433YAB5</accession>
<dbReference type="OrthoDB" id="3190595at2"/>
<dbReference type="SUPFAM" id="SSF46894">
    <property type="entry name" value="C-terminal effector domain of the bipartite response regulators"/>
    <property type="match status" value="1"/>
</dbReference>